<comment type="similarity">
    <text evidence="3">In the C-terminal section; belongs to the transferase hexapeptide repeat family.</text>
</comment>
<evidence type="ECO:0000313" key="13">
    <source>
        <dbReference type="Proteomes" id="UP000230864"/>
    </source>
</evidence>
<evidence type="ECO:0000256" key="2">
    <source>
        <dbReference type="ARBA" id="ARBA00005208"/>
    </source>
</evidence>
<dbReference type="SUPFAM" id="SSF51161">
    <property type="entry name" value="Trimeric LpxA-like enzymes"/>
    <property type="match status" value="1"/>
</dbReference>
<evidence type="ECO:0000256" key="10">
    <source>
        <dbReference type="ARBA" id="ARBA00048493"/>
    </source>
</evidence>
<proteinExistence type="inferred from homology"/>
<dbReference type="InterPro" id="IPR050065">
    <property type="entry name" value="GlmU-like"/>
</dbReference>
<dbReference type="InterPro" id="IPR001451">
    <property type="entry name" value="Hexapep"/>
</dbReference>
<dbReference type="Gene3D" id="3.90.550.10">
    <property type="entry name" value="Spore Coat Polysaccharide Biosynthesis Protein SpsA, Chain A"/>
    <property type="match status" value="1"/>
</dbReference>
<dbReference type="PANTHER" id="PTHR43584:SF8">
    <property type="entry name" value="N-ACETYLMURAMATE ALPHA-1-PHOSPHATE URIDYLYLTRANSFERASE"/>
    <property type="match status" value="1"/>
</dbReference>
<dbReference type="InterPro" id="IPR005835">
    <property type="entry name" value="NTP_transferase_dom"/>
</dbReference>
<comment type="caution">
    <text evidence="12">The sequence shown here is derived from an EMBL/GenBank/DDBJ whole genome shotgun (WGS) entry which is preliminary data.</text>
</comment>
<evidence type="ECO:0000256" key="8">
    <source>
        <dbReference type="ARBA" id="ARBA00023315"/>
    </source>
</evidence>
<evidence type="ECO:0000256" key="7">
    <source>
        <dbReference type="ARBA" id="ARBA00023268"/>
    </source>
</evidence>
<keyword evidence="6" id="KW-0548">Nucleotidyltransferase</keyword>
<dbReference type="NCBIfam" id="TIGR03992">
    <property type="entry name" value="Arch_glmU"/>
    <property type="match status" value="1"/>
</dbReference>
<evidence type="ECO:0000256" key="3">
    <source>
        <dbReference type="ARBA" id="ARBA00007707"/>
    </source>
</evidence>
<dbReference type="AlphaFoldDB" id="A0A2M7D8X7"/>
<dbReference type="GO" id="GO:0019134">
    <property type="term" value="F:glucosamine-1-phosphate N-acetyltransferase activity"/>
    <property type="evidence" value="ECO:0007669"/>
    <property type="project" value="UniProtKB-EC"/>
</dbReference>
<evidence type="ECO:0000256" key="6">
    <source>
        <dbReference type="ARBA" id="ARBA00022695"/>
    </source>
</evidence>
<gene>
    <name evidence="12" type="ORF">COS25_02950</name>
</gene>
<comment type="catalytic activity">
    <reaction evidence="10">
        <text>N-acetyl-alpha-D-glucosamine 1-phosphate + UTP + H(+) = UDP-N-acetyl-alpha-D-glucosamine + diphosphate</text>
        <dbReference type="Rhea" id="RHEA:13509"/>
        <dbReference type="ChEBI" id="CHEBI:15378"/>
        <dbReference type="ChEBI" id="CHEBI:33019"/>
        <dbReference type="ChEBI" id="CHEBI:46398"/>
        <dbReference type="ChEBI" id="CHEBI:57705"/>
        <dbReference type="ChEBI" id="CHEBI:57776"/>
        <dbReference type="EC" id="2.7.7.23"/>
    </reaction>
</comment>
<evidence type="ECO:0000256" key="1">
    <source>
        <dbReference type="ARBA" id="ARBA00005166"/>
    </source>
</evidence>
<protein>
    <recommendedName>
        <fullName evidence="11">Nucleotidyl transferase domain-containing protein</fullName>
    </recommendedName>
</protein>
<sequence>MQAVIIAAGESSRFWPLNNKQHKSQIKIAGKPLIYWTIKSLHEKGINDIVLVVAPNSSIKEELSSAGKELNIKLSFVIQEKPLGTGNAIHLAKEYIKEPFFVFWPYKINAGEIAGDILNMIEKTKAQVVLTGIETNTPWDFGILRMENNKVVGIVENPEKGKEPSNIKVLGAYFLQPDFFDYYQKIKKHHAEDFVDALNFYIRDKATGLIVLEREIPVLKYPWELLEILRIKLKSKDFTNYISPNAQIGRNVVISGNVYIGDNVVIGENTVILGPCYIGDNCKIGVNCVFRGPVNLENGVIVGSLAEIKNCLVQSGTHFHSGYFGDSAIGQNCRFGAGFITANRRIDRQNIKSIVKGKKIDTGLTYLGAVIGDNARFGIHSGTMPGVLIGSNCTIGPGTLVFENLENNSTFFTEFKGVKKIELPK</sequence>
<name>A0A2M7D8X7_9BACT</name>
<organism evidence="12 13">
    <name type="scientific">Candidatus Nealsonbacteria bacterium CG02_land_8_20_14_3_00_37_10</name>
    <dbReference type="NCBI Taxonomy" id="1974699"/>
    <lineage>
        <taxon>Bacteria</taxon>
        <taxon>Candidatus Nealsoniibacteriota</taxon>
    </lineage>
</organism>
<dbReference type="Proteomes" id="UP000230864">
    <property type="component" value="Unassembled WGS sequence"/>
</dbReference>
<reference evidence="13" key="1">
    <citation type="submission" date="2017-09" db="EMBL/GenBank/DDBJ databases">
        <title>Depth-based differentiation of microbial function through sediment-hosted aquifers and enrichment of novel symbionts in the deep terrestrial subsurface.</title>
        <authorList>
            <person name="Probst A.J."/>
            <person name="Ladd B."/>
            <person name="Jarett J.K."/>
            <person name="Geller-Mcgrath D.E."/>
            <person name="Sieber C.M.K."/>
            <person name="Emerson J.B."/>
            <person name="Anantharaman K."/>
            <person name="Thomas B.C."/>
            <person name="Malmstrom R."/>
            <person name="Stieglmeier M."/>
            <person name="Klingl A."/>
            <person name="Woyke T."/>
            <person name="Ryan C.M."/>
            <person name="Banfield J.F."/>
        </authorList>
    </citation>
    <scope>NUCLEOTIDE SEQUENCE [LARGE SCALE GENOMIC DNA]</scope>
</reference>
<dbReference type="EMBL" id="PETZ01000070">
    <property type="protein sequence ID" value="PIV44864.1"/>
    <property type="molecule type" value="Genomic_DNA"/>
</dbReference>
<comment type="pathway">
    <text evidence="1">Nucleotide-sugar biosynthesis; UDP-N-acetyl-alpha-D-glucosamine biosynthesis; N-acetyl-alpha-D-glucosamine 1-phosphate from alpha-D-glucosamine 6-phosphate (route II): step 2/2.</text>
</comment>
<feature type="domain" description="Nucleotidyl transferase" evidence="11">
    <location>
        <begin position="3"/>
        <end position="204"/>
    </location>
</feature>
<dbReference type="SUPFAM" id="SSF53448">
    <property type="entry name" value="Nucleotide-diphospho-sugar transferases"/>
    <property type="match status" value="1"/>
</dbReference>
<dbReference type="Gene3D" id="2.160.10.10">
    <property type="entry name" value="Hexapeptide repeat proteins"/>
    <property type="match status" value="1"/>
</dbReference>
<keyword evidence="8" id="KW-0012">Acyltransferase</keyword>
<comment type="similarity">
    <text evidence="4">In the N-terminal section; belongs to the N-acetylglucosamine-1-phosphate uridyltransferase family.</text>
</comment>
<dbReference type="GO" id="GO:0003977">
    <property type="term" value="F:UDP-N-acetylglucosamine diphosphorylase activity"/>
    <property type="evidence" value="ECO:0007669"/>
    <property type="project" value="UniProtKB-EC"/>
</dbReference>
<dbReference type="UniPathway" id="UPA00113">
    <property type="reaction ID" value="UER00532"/>
</dbReference>
<dbReference type="InterPro" id="IPR023915">
    <property type="entry name" value="Bifunctiontional_GlmU_arc-type"/>
</dbReference>
<dbReference type="InterPro" id="IPR011004">
    <property type="entry name" value="Trimer_LpxA-like_sf"/>
</dbReference>
<evidence type="ECO:0000256" key="9">
    <source>
        <dbReference type="ARBA" id="ARBA00048247"/>
    </source>
</evidence>
<evidence type="ECO:0000313" key="12">
    <source>
        <dbReference type="EMBL" id="PIV44864.1"/>
    </source>
</evidence>
<comment type="catalytic activity">
    <reaction evidence="9">
        <text>alpha-D-glucosamine 1-phosphate + acetyl-CoA = N-acetyl-alpha-D-glucosamine 1-phosphate + CoA + H(+)</text>
        <dbReference type="Rhea" id="RHEA:13725"/>
        <dbReference type="ChEBI" id="CHEBI:15378"/>
        <dbReference type="ChEBI" id="CHEBI:57287"/>
        <dbReference type="ChEBI" id="CHEBI:57288"/>
        <dbReference type="ChEBI" id="CHEBI:57776"/>
        <dbReference type="ChEBI" id="CHEBI:58516"/>
        <dbReference type="EC" id="2.3.1.157"/>
    </reaction>
</comment>
<evidence type="ECO:0000256" key="5">
    <source>
        <dbReference type="ARBA" id="ARBA00022679"/>
    </source>
</evidence>
<evidence type="ECO:0000256" key="4">
    <source>
        <dbReference type="ARBA" id="ARBA00007947"/>
    </source>
</evidence>
<dbReference type="Pfam" id="PF00132">
    <property type="entry name" value="Hexapep"/>
    <property type="match status" value="2"/>
</dbReference>
<keyword evidence="5" id="KW-0808">Transferase</keyword>
<dbReference type="Pfam" id="PF00483">
    <property type="entry name" value="NTP_transferase"/>
    <property type="match status" value="1"/>
</dbReference>
<dbReference type="InterPro" id="IPR029044">
    <property type="entry name" value="Nucleotide-diphossugar_trans"/>
</dbReference>
<dbReference type="GO" id="GO:0006048">
    <property type="term" value="P:UDP-N-acetylglucosamine biosynthetic process"/>
    <property type="evidence" value="ECO:0007669"/>
    <property type="project" value="UniProtKB-UniPathway"/>
</dbReference>
<accession>A0A2M7D8X7</accession>
<dbReference type="Pfam" id="PF14602">
    <property type="entry name" value="Hexapep_2"/>
    <property type="match status" value="1"/>
</dbReference>
<evidence type="ECO:0000259" key="11">
    <source>
        <dbReference type="Pfam" id="PF00483"/>
    </source>
</evidence>
<comment type="pathway">
    <text evidence="2">Nucleotide-sugar biosynthesis; UDP-N-acetyl-alpha-D-glucosamine biosynthesis; UDP-N-acetyl-alpha-D-glucosamine from N-acetyl-alpha-D-glucosamine 1-phosphate: step 1/1.</text>
</comment>
<keyword evidence="7" id="KW-0511">Multifunctional enzyme</keyword>
<dbReference type="PANTHER" id="PTHR43584">
    <property type="entry name" value="NUCLEOTIDYL TRANSFERASE"/>
    <property type="match status" value="1"/>
</dbReference>